<protein>
    <submittedName>
        <fullName evidence="2">Uncharacterized protein</fullName>
    </submittedName>
</protein>
<evidence type="ECO:0000256" key="1">
    <source>
        <dbReference type="SAM" id="Phobius"/>
    </source>
</evidence>
<accession>A0A674I4T1</accession>
<proteinExistence type="predicted"/>
<sequence length="64" mass="7181">QVLLPFTLSLFGLVIYPKIVLLFIGKDQATNRSGIVQEDVQPPGKAWGPVFCFILLVHPCVWRT</sequence>
<keyword evidence="3" id="KW-1185">Reference proteome</keyword>
<keyword evidence="1" id="KW-0472">Membrane</keyword>
<dbReference type="InParanoid" id="A0A674I4T1"/>
<organism evidence="2 3">
    <name type="scientific">Terrapene triunguis</name>
    <name type="common">Three-toed box turtle</name>
    <dbReference type="NCBI Taxonomy" id="2587831"/>
    <lineage>
        <taxon>Eukaryota</taxon>
        <taxon>Metazoa</taxon>
        <taxon>Chordata</taxon>
        <taxon>Craniata</taxon>
        <taxon>Vertebrata</taxon>
        <taxon>Euteleostomi</taxon>
        <taxon>Archelosauria</taxon>
        <taxon>Testudinata</taxon>
        <taxon>Testudines</taxon>
        <taxon>Cryptodira</taxon>
        <taxon>Durocryptodira</taxon>
        <taxon>Testudinoidea</taxon>
        <taxon>Emydidae</taxon>
        <taxon>Terrapene</taxon>
    </lineage>
</organism>
<dbReference type="Proteomes" id="UP000472274">
    <property type="component" value="Unplaced"/>
</dbReference>
<dbReference type="Ensembl" id="ENSTMTT00000002960.1">
    <property type="protein sequence ID" value="ENSTMTP00000002849.1"/>
    <property type="gene ID" value="ENSTMTG00000002188.1"/>
</dbReference>
<dbReference type="AlphaFoldDB" id="A0A674I4T1"/>
<keyword evidence="1" id="KW-1133">Transmembrane helix</keyword>
<reference evidence="2" key="1">
    <citation type="submission" date="2025-08" db="UniProtKB">
        <authorList>
            <consortium name="Ensembl"/>
        </authorList>
    </citation>
    <scope>IDENTIFICATION</scope>
</reference>
<evidence type="ECO:0000313" key="2">
    <source>
        <dbReference type="Ensembl" id="ENSTMTP00000002849.1"/>
    </source>
</evidence>
<keyword evidence="1" id="KW-0812">Transmembrane</keyword>
<feature type="transmembrane region" description="Helical" evidence="1">
    <location>
        <begin position="6"/>
        <end position="24"/>
    </location>
</feature>
<reference evidence="2" key="2">
    <citation type="submission" date="2025-09" db="UniProtKB">
        <authorList>
            <consortium name="Ensembl"/>
        </authorList>
    </citation>
    <scope>IDENTIFICATION</scope>
</reference>
<name>A0A674I4T1_9SAUR</name>
<evidence type="ECO:0000313" key="3">
    <source>
        <dbReference type="Proteomes" id="UP000472274"/>
    </source>
</evidence>